<organism evidence="8 9">
    <name type="scientific">Marinobacter psychrophilus</name>
    <dbReference type="NCBI Taxonomy" id="330734"/>
    <lineage>
        <taxon>Bacteria</taxon>
        <taxon>Pseudomonadati</taxon>
        <taxon>Pseudomonadota</taxon>
        <taxon>Gammaproteobacteria</taxon>
        <taxon>Pseudomonadales</taxon>
        <taxon>Marinobacteraceae</taxon>
        <taxon>Marinobacter</taxon>
    </lineage>
</organism>
<feature type="transmembrane region" description="Helical" evidence="7">
    <location>
        <begin position="144"/>
        <end position="163"/>
    </location>
</feature>
<feature type="transmembrane region" description="Helical" evidence="7">
    <location>
        <begin position="70"/>
        <end position="88"/>
    </location>
</feature>
<keyword evidence="9" id="KW-1185">Reference proteome</keyword>
<name>A0A0H4I4P1_9GAMM</name>
<dbReference type="PANTHER" id="PTHR30086:SF14">
    <property type="entry name" value="HOMOSERINE_HOMOSERINE LACTONE EFFLUX PROTEIN"/>
    <property type="match status" value="1"/>
</dbReference>
<dbReference type="GO" id="GO:0005886">
    <property type="term" value="C:plasma membrane"/>
    <property type="evidence" value="ECO:0007669"/>
    <property type="project" value="UniProtKB-SubCell"/>
</dbReference>
<dbReference type="PATRIC" id="fig|330734.3.peg.3740"/>
<evidence type="ECO:0000313" key="8">
    <source>
        <dbReference type="EMBL" id="AKO54061.1"/>
    </source>
</evidence>
<reference evidence="8 9" key="1">
    <citation type="submission" date="2015-05" db="EMBL/GenBank/DDBJ databases">
        <title>Complete genome of Marinobacter psychrophilus strain 20041T isolated from sea-ice of the Canadian Basin.</title>
        <authorList>
            <person name="Song L."/>
            <person name="Ren L."/>
            <person name="Yu Y."/>
            <person name="Wang X."/>
        </authorList>
    </citation>
    <scope>NUCLEOTIDE SEQUENCE [LARGE SCALE GENOMIC DNA]</scope>
    <source>
        <strain evidence="8 9">20041</strain>
    </source>
</reference>
<dbReference type="Proteomes" id="UP000036406">
    <property type="component" value="Chromosome"/>
</dbReference>
<feature type="transmembrane region" description="Helical" evidence="7">
    <location>
        <begin position="116"/>
        <end position="138"/>
    </location>
</feature>
<comment type="subcellular location">
    <subcellularLocation>
        <location evidence="1">Cell membrane</location>
        <topology evidence="1">Multi-pass membrane protein</topology>
    </subcellularLocation>
</comment>
<dbReference type="PANTHER" id="PTHR30086">
    <property type="entry name" value="ARGININE EXPORTER PROTEIN ARGO"/>
    <property type="match status" value="1"/>
</dbReference>
<dbReference type="InterPro" id="IPR001123">
    <property type="entry name" value="LeuE-type"/>
</dbReference>
<evidence type="ECO:0000256" key="5">
    <source>
        <dbReference type="ARBA" id="ARBA00022989"/>
    </source>
</evidence>
<dbReference type="RefSeq" id="WP_048388399.1">
    <property type="nucleotide sequence ID" value="NZ_CP011494.1"/>
</dbReference>
<dbReference type="STRING" id="330734.ABA45_17795"/>
<evidence type="ECO:0000256" key="2">
    <source>
        <dbReference type="ARBA" id="ARBA00007928"/>
    </source>
</evidence>
<evidence type="ECO:0000313" key="9">
    <source>
        <dbReference type="Proteomes" id="UP000036406"/>
    </source>
</evidence>
<protein>
    <submittedName>
        <fullName evidence="8">Lysine transporter LysE</fullName>
    </submittedName>
</protein>
<dbReference type="KEGG" id="mpq:ABA45_17795"/>
<feature type="transmembrane region" description="Helical" evidence="7">
    <location>
        <begin position="6"/>
        <end position="28"/>
    </location>
</feature>
<evidence type="ECO:0000256" key="4">
    <source>
        <dbReference type="ARBA" id="ARBA00022692"/>
    </source>
</evidence>
<accession>A0A0H4I4P1</accession>
<comment type="similarity">
    <text evidence="2">Belongs to the Rht family.</text>
</comment>
<evidence type="ECO:0000256" key="6">
    <source>
        <dbReference type="ARBA" id="ARBA00023136"/>
    </source>
</evidence>
<dbReference type="AlphaFoldDB" id="A0A0H4I4P1"/>
<keyword evidence="6 7" id="KW-0472">Membrane</keyword>
<feature type="transmembrane region" description="Helical" evidence="7">
    <location>
        <begin position="40"/>
        <end position="64"/>
    </location>
</feature>
<keyword evidence="4 7" id="KW-0812">Transmembrane</keyword>
<dbReference type="GO" id="GO:0042970">
    <property type="term" value="F:homoserine transmembrane transporter activity"/>
    <property type="evidence" value="ECO:0007669"/>
    <property type="project" value="TreeGrafter"/>
</dbReference>
<gene>
    <name evidence="8" type="ORF">ABA45_17795</name>
</gene>
<dbReference type="PIRSF" id="PIRSF006324">
    <property type="entry name" value="LeuE"/>
    <property type="match status" value="1"/>
</dbReference>
<dbReference type="EMBL" id="CP011494">
    <property type="protein sequence ID" value="AKO54061.1"/>
    <property type="molecule type" value="Genomic_DNA"/>
</dbReference>
<feature type="transmembrane region" description="Helical" evidence="7">
    <location>
        <begin position="184"/>
        <end position="202"/>
    </location>
</feature>
<evidence type="ECO:0000256" key="3">
    <source>
        <dbReference type="ARBA" id="ARBA00022475"/>
    </source>
</evidence>
<keyword evidence="5 7" id="KW-1133">Transmembrane helix</keyword>
<evidence type="ECO:0000256" key="7">
    <source>
        <dbReference type="SAM" id="Phobius"/>
    </source>
</evidence>
<keyword evidence="3" id="KW-1003">Cell membrane</keyword>
<dbReference type="Pfam" id="PF01810">
    <property type="entry name" value="LysE"/>
    <property type="match status" value="1"/>
</dbReference>
<proteinExistence type="inferred from homology"/>
<evidence type="ECO:0000256" key="1">
    <source>
        <dbReference type="ARBA" id="ARBA00004651"/>
    </source>
</evidence>
<sequence>MTIETWALYVGTVLLFMCTPGPSHLLMLSVSTSNGFQRSLATAAGDLTANVIQIVLAGLGLAAALNASKYGFSVVKWLGVSYLVWLGTRQIIKSFTTRAAAAPVFKASLKSLWARGFITSAANPKAVVFFAALFPQFLSSTHSLFPQVLVLGLSYIVIDGIFLSTYGKCGNWIATKLSNRKQVWVERFSGAGLIGTALLLGFKSQRS</sequence>